<reference key="1">
    <citation type="journal article" date="1994" name="Planta">
        <title>Molecular identification of the ten subunits of cytochrome-c reductase from potato mitochondria.</title>
        <authorList>
            <person name="Braun H.-P."/>
            <person name="Kruft V."/>
            <person name="Schmitz U.K."/>
        </authorList>
    </citation>
    <scope>PROTEIN SEQUENCE</scope>
</reference>
<name>Q9T2S0_SOLTU</name>
<dbReference type="AlphaFoldDB" id="Q9T2S0"/>
<proteinExistence type="evidence at protein level"/>
<sequence>KHMGSELVQRVAINELA</sequence>
<accession>Q9T2S0</accession>
<organism>
    <name type="scientific">Solanum tuberosum</name>
    <name type="common">Potato</name>
    <dbReference type="NCBI Taxonomy" id="4113"/>
    <lineage>
        <taxon>Eukaryota</taxon>
        <taxon>Viridiplantae</taxon>
        <taxon>Streptophyta</taxon>
        <taxon>Embryophyta</taxon>
        <taxon>Tracheophyta</taxon>
        <taxon>Spermatophyta</taxon>
        <taxon>Magnoliopsida</taxon>
        <taxon>eudicotyledons</taxon>
        <taxon>Gunneridae</taxon>
        <taxon>Pentapetalae</taxon>
        <taxon>asterids</taxon>
        <taxon>lamiids</taxon>
        <taxon>Solanales</taxon>
        <taxon>Solanaceae</taxon>
        <taxon>Solanoideae</taxon>
        <taxon>Solaneae</taxon>
        <taxon>Solanum</taxon>
    </lineage>
</organism>
<dbReference type="EC" id="1.10.2.2"/>
<protein>
    <submittedName>
        <fullName>Cytochrome-C reductase 55 kDa subunit</fullName>
        <ecNumber>1.10.2.2</ecNumber>
    </submittedName>
</protein>
<geneLocation type="mitochondrion"/>
<keyword id="KW-0903">Direct protein sequencing</keyword>